<name>A0AAD1T825_PELCU</name>
<evidence type="ECO:0000313" key="3">
    <source>
        <dbReference type="Proteomes" id="UP001295444"/>
    </source>
</evidence>
<reference evidence="2" key="1">
    <citation type="submission" date="2022-03" db="EMBL/GenBank/DDBJ databases">
        <authorList>
            <person name="Alioto T."/>
            <person name="Alioto T."/>
            <person name="Gomez Garrido J."/>
        </authorList>
    </citation>
    <scope>NUCLEOTIDE SEQUENCE</scope>
</reference>
<dbReference type="Proteomes" id="UP001295444">
    <property type="component" value="Chromosome 10"/>
</dbReference>
<organism evidence="2 3">
    <name type="scientific">Pelobates cultripes</name>
    <name type="common">Western spadefoot toad</name>
    <dbReference type="NCBI Taxonomy" id="61616"/>
    <lineage>
        <taxon>Eukaryota</taxon>
        <taxon>Metazoa</taxon>
        <taxon>Chordata</taxon>
        <taxon>Craniata</taxon>
        <taxon>Vertebrata</taxon>
        <taxon>Euteleostomi</taxon>
        <taxon>Amphibia</taxon>
        <taxon>Batrachia</taxon>
        <taxon>Anura</taxon>
        <taxon>Pelobatoidea</taxon>
        <taxon>Pelobatidae</taxon>
        <taxon>Pelobates</taxon>
    </lineage>
</organism>
<sequence>MTSRQLLVLGLVFAISFAIIGKLDATSVRPGASRAHTQEQKPRIISMYRLFRKGHQAGYKLKVLAGFRGDFSIQQFGTFKAFTQL</sequence>
<protein>
    <submittedName>
        <fullName evidence="2">Uncharacterized protein</fullName>
    </submittedName>
</protein>
<evidence type="ECO:0000313" key="2">
    <source>
        <dbReference type="EMBL" id="CAH2318199.1"/>
    </source>
</evidence>
<dbReference type="AlphaFoldDB" id="A0AAD1T825"/>
<keyword evidence="1" id="KW-0732">Signal</keyword>
<gene>
    <name evidence="2" type="ORF">PECUL_23A038478</name>
</gene>
<evidence type="ECO:0000256" key="1">
    <source>
        <dbReference type="SAM" id="SignalP"/>
    </source>
</evidence>
<keyword evidence="3" id="KW-1185">Reference proteome</keyword>
<dbReference type="EMBL" id="OW240921">
    <property type="protein sequence ID" value="CAH2318199.1"/>
    <property type="molecule type" value="Genomic_DNA"/>
</dbReference>
<feature type="chain" id="PRO_5041975324" evidence="1">
    <location>
        <begin position="26"/>
        <end position="85"/>
    </location>
</feature>
<proteinExistence type="predicted"/>
<accession>A0AAD1T825</accession>
<feature type="signal peptide" evidence="1">
    <location>
        <begin position="1"/>
        <end position="25"/>
    </location>
</feature>